<dbReference type="PANTHER" id="PTHR11516">
    <property type="entry name" value="PYRUVATE DEHYDROGENASE E1 COMPONENT, ALPHA SUBUNIT BACTERIAL AND ORGANELLAR"/>
    <property type="match status" value="1"/>
</dbReference>
<evidence type="ECO:0000256" key="2">
    <source>
        <dbReference type="ARBA" id="ARBA00023002"/>
    </source>
</evidence>
<dbReference type="SUPFAM" id="SSF52518">
    <property type="entry name" value="Thiamin diphosphate-binding fold (THDP-binding)"/>
    <property type="match status" value="1"/>
</dbReference>
<dbReference type="Pfam" id="PF00676">
    <property type="entry name" value="E1_dh"/>
    <property type="match status" value="1"/>
</dbReference>
<dbReference type="GO" id="GO:0004739">
    <property type="term" value="F:pyruvate dehydrogenase (acetyl-transferring) activity"/>
    <property type="evidence" value="ECO:0007669"/>
    <property type="project" value="TreeGrafter"/>
</dbReference>
<evidence type="ECO:0000313" key="5">
    <source>
        <dbReference type="EMBL" id="SVE13875.1"/>
    </source>
</evidence>
<protein>
    <recommendedName>
        <fullName evidence="4">Dehydrogenase E1 component domain-containing protein</fullName>
    </recommendedName>
</protein>
<name>A0A383B334_9ZZZZ</name>
<accession>A0A383B334</accession>
<evidence type="ECO:0000259" key="4">
    <source>
        <dbReference type="Pfam" id="PF00676"/>
    </source>
</evidence>
<keyword evidence="3" id="KW-0786">Thiamine pyrophosphate</keyword>
<dbReference type="EMBL" id="UINC01196738">
    <property type="protein sequence ID" value="SVE13875.1"/>
    <property type="molecule type" value="Genomic_DNA"/>
</dbReference>
<evidence type="ECO:0000256" key="1">
    <source>
        <dbReference type="ARBA" id="ARBA00001964"/>
    </source>
</evidence>
<dbReference type="AlphaFoldDB" id="A0A383B334"/>
<dbReference type="GO" id="GO:0006086">
    <property type="term" value="P:pyruvate decarboxylation to acetyl-CoA"/>
    <property type="evidence" value="ECO:0007669"/>
    <property type="project" value="TreeGrafter"/>
</dbReference>
<organism evidence="5">
    <name type="scientific">marine metagenome</name>
    <dbReference type="NCBI Taxonomy" id="408172"/>
    <lineage>
        <taxon>unclassified sequences</taxon>
        <taxon>metagenomes</taxon>
        <taxon>ecological metagenomes</taxon>
    </lineage>
</organism>
<comment type="cofactor">
    <cofactor evidence="1">
        <name>thiamine diphosphate</name>
        <dbReference type="ChEBI" id="CHEBI:58937"/>
    </cofactor>
</comment>
<feature type="domain" description="Dehydrogenase E1 component" evidence="4">
    <location>
        <begin position="6"/>
        <end position="163"/>
    </location>
</feature>
<evidence type="ECO:0000256" key="3">
    <source>
        <dbReference type="ARBA" id="ARBA00023052"/>
    </source>
</evidence>
<proteinExistence type="predicted"/>
<feature type="non-terminal residue" evidence="5">
    <location>
        <position position="167"/>
    </location>
</feature>
<gene>
    <name evidence="5" type="ORF">METZ01_LOCUS466729</name>
</gene>
<reference evidence="5" key="1">
    <citation type="submission" date="2018-05" db="EMBL/GenBank/DDBJ databases">
        <authorList>
            <person name="Lanie J.A."/>
            <person name="Ng W.-L."/>
            <person name="Kazmierczak K.M."/>
            <person name="Andrzejewski T.M."/>
            <person name="Davidsen T.M."/>
            <person name="Wayne K.J."/>
            <person name="Tettelin H."/>
            <person name="Glass J.I."/>
            <person name="Rusch D."/>
            <person name="Podicherti R."/>
            <person name="Tsui H.-C.T."/>
            <person name="Winkler M.E."/>
        </authorList>
    </citation>
    <scope>NUCLEOTIDE SEQUENCE</scope>
</reference>
<dbReference type="Gene3D" id="3.40.50.970">
    <property type="match status" value="1"/>
</dbReference>
<dbReference type="PANTHER" id="PTHR11516:SF41">
    <property type="entry name" value="3-METHYL-2-OXOBUTANOATE DEHYDROGENASE SUBUNIT ALPHA"/>
    <property type="match status" value="1"/>
</dbReference>
<dbReference type="InterPro" id="IPR050642">
    <property type="entry name" value="PDH_E1_Alpha_Subunit"/>
</dbReference>
<keyword evidence="2" id="KW-0560">Oxidoreductase</keyword>
<dbReference type="InterPro" id="IPR001017">
    <property type="entry name" value="DH_E1"/>
</dbReference>
<sequence>MIDKQFLIDFETEVKERYESGEITAPVHLSSNNEEQLIEIFQEVDKDDWVFSSWRNHYHALLHGVSRETLMDLIVRGKSMSVYSENPKFYSSAIVGGIIPIALGVAKSIKLKGETNKVWCFIGDMTFESGIFYESYKYAKNFDLPLQFVLEDNNLSTNTPVDETWGG</sequence>
<dbReference type="InterPro" id="IPR029061">
    <property type="entry name" value="THDP-binding"/>
</dbReference>